<organism evidence="2">
    <name type="scientific">Tanacetum cinerariifolium</name>
    <name type="common">Dalmatian daisy</name>
    <name type="synonym">Chrysanthemum cinerariifolium</name>
    <dbReference type="NCBI Taxonomy" id="118510"/>
    <lineage>
        <taxon>Eukaryota</taxon>
        <taxon>Viridiplantae</taxon>
        <taxon>Streptophyta</taxon>
        <taxon>Embryophyta</taxon>
        <taxon>Tracheophyta</taxon>
        <taxon>Spermatophyta</taxon>
        <taxon>Magnoliopsida</taxon>
        <taxon>eudicotyledons</taxon>
        <taxon>Gunneridae</taxon>
        <taxon>Pentapetalae</taxon>
        <taxon>asterids</taxon>
        <taxon>campanulids</taxon>
        <taxon>Asterales</taxon>
        <taxon>Asteraceae</taxon>
        <taxon>Asteroideae</taxon>
        <taxon>Anthemideae</taxon>
        <taxon>Anthemidinae</taxon>
        <taxon>Tanacetum</taxon>
    </lineage>
</organism>
<dbReference type="PANTHER" id="PTHR42648:SF18">
    <property type="entry name" value="RETROTRANSPOSON, UNCLASSIFIED-LIKE PROTEIN"/>
    <property type="match status" value="1"/>
</dbReference>
<dbReference type="InterPro" id="IPR036397">
    <property type="entry name" value="RNaseH_sf"/>
</dbReference>
<comment type="caution">
    <text evidence="2">The sequence shown here is derived from an EMBL/GenBank/DDBJ whole genome shotgun (WGS) entry which is preliminary data.</text>
</comment>
<feature type="compositionally biased region" description="Basic and acidic residues" evidence="1">
    <location>
        <begin position="473"/>
        <end position="489"/>
    </location>
</feature>
<sequence length="698" mass="80370">MKHYMENWENERMILNSVQNGLLIWPTVTEADGLPPDVYVIVNHHKVSKEIWDRYVNESSSSEYKVSEQSSTRMDLVFDDEETLILKDVSRSKMLAKQNDLISKEKKVNTTPINYAELNRLSEDFDGMICVMNSTAVFDDVNVEMQRSESCVKCVDLDAELLNKQSVYNDLSKSYSQLEKYCISLELIMQLNQEIFQKESLINNQNALEIPEYLENNVLKAQLRAKDTTIRKLKLNSKSMENVDLKRQIQDNVFVITSLKNDLRKLKGKEVENVTQIPIATTVAPGMFKIDLDPLAPRNFSQLINFVSKFLGTVRFRNDQVAKIMGYGDYQLGNVIISRNDVVERQNRTLVEAARTMLIYSKAPLFLWAEAINAACYTHNRSSIRLHYNKTSYELMHDKKPDLLFLHFFGLLCYPTNDSEDLVATAPRAIATTESPVSTSTDLDAPSTSIPSTQEQEHSLIFTYGFEESPKTPHFHDDPLHESLHEDPTSHGSSLNVRPSHTPFEHLGRWTKNHPIANVIGDPSHSVSRRKQLETDAMWCYFDAFLTFVEPKNFKQAMTKPSWIDDTGMSLTTYEDADHARCQDTRRSTSGSTQFLATHYGFQFNKIPLYCDNKSAIALCCNNVQHSRAKHIDVGYHFIKEQVENRIVKLYFVWTEYQLAGIFNKPLPRERFNFLIEKLGIRSMSPKMLKRLKEKQDE</sequence>
<dbReference type="EMBL" id="BKCJ010066386">
    <property type="protein sequence ID" value="GEW62340.1"/>
    <property type="molecule type" value="Genomic_DNA"/>
</dbReference>
<proteinExistence type="predicted"/>
<feature type="region of interest" description="Disordered" evidence="1">
    <location>
        <begin position="473"/>
        <end position="497"/>
    </location>
</feature>
<evidence type="ECO:0000256" key="1">
    <source>
        <dbReference type="SAM" id="MobiDB-lite"/>
    </source>
</evidence>
<dbReference type="InterPro" id="IPR039537">
    <property type="entry name" value="Retrotran_Ty1/copia-like"/>
</dbReference>
<protein>
    <recommendedName>
        <fullName evidence="3">Retrovirus-related Pol polyprotein from transposon TNT 1-94</fullName>
    </recommendedName>
</protein>
<accession>A0A699GWG3</accession>
<dbReference type="PANTHER" id="PTHR42648">
    <property type="entry name" value="TRANSPOSASE, PUTATIVE-RELATED"/>
    <property type="match status" value="1"/>
</dbReference>
<reference evidence="2" key="1">
    <citation type="journal article" date="2019" name="Sci. Rep.">
        <title>Draft genome of Tanacetum cinerariifolium, the natural source of mosquito coil.</title>
        <authorList>
            <person name="Yamashiro T."/>
            <person name="Shiraishi A."/>
            <person name="Satake H."/>
            <person name="Nakayama K."/>
        </authorList>
    </citation>
    <scope>NUCLEOTIDE SEQUENCE</scope>
</reference>
<dbReference type="CDD" id="cd09272">
    <property type="entry name" value="RNase_HI_RT_Ty1"/>
    <property type="match status" value="1"/>
</dbReference>
<name>A0A699GWG3_TANCI</name>
<dbReference type="GO" id="GO:0003676">
    <property type="term" value="F:nucleic acid binding"/>
    <property type="evidence" value="ECO:0007669"/>
    <property type="project" value="InterPro"/>
</dbReference>
<gene>
    <name evidence="2" type="ORF">Tci_234316</name>
</gene>
<dbReference type="SUPFAM" id="SSF53098">
    <property type="entry name" value="Ribonuclease H-like"/>
    <property type="match status" value="1"/>
</dbReference>
<evidence type="ECO:0008006" key="3">
    <source>
        <dbReference type="Google" id="ProtNLM"/>
    </source>
</evidence>
<dbReference type="InterPro" id="IPR012337">
    <property type="entry name" value="RNaseH-like_sf"/>
</dbReference>
<dbReference type="Gene3D" id="3.30.420.10">
    <property type="entry name" value="Ribonuclease H-like superfamily/Ribonuclease H"/>
    <property type="match status" value="1"/>
</dbReference>
<dbReference type="AlphaFoldDB" id="A0A699GWG3"/>
<evidence type="ECO:0000313" key="2">
    <source>
        <dbReference type="EMBL" id="GEW62340.1"/>
    </source>
</evidence>